<evidence type="ECO:0000256" key="7">
    <source>
        <dbReference type="SAM" id="MobiDB-lite"/>
    </source>
</evidence>
<dbReference type="CDD" id="cd14014">
    <property type="entry name" value="STKc_PknB_like"/>
    <property type="match status" value="1"/>
</dbReference>
<evidence type="ECO:0000256" key="4">
    <source>
        <dbReference type="ARBA" id="ARBA00022741"/>
    </source>
</evidence>
<keyword evidence="2" id="KW-0723">Serine/threonine-protein kinase</keyword>
<dbReference type="EC" id="2.7.11.1" evidence="1"/>
<proteinExistence type="predicted"/>
<feature type="domain" description="Protein kinase" evidence="8">
    <location>
        <begin position="1"/>
        <end position="196"/>
    </location>
</feature>
<dbReference type="Gene3D" id="1.10.510.10">
    <property type="entry name" value="Transferase(Phosphotransferase) domain 1"/>
    <property type="match status" value="1"/>
</dbReference>
<keyword evidence="6" id="KW-0067">ATP-binding</keyword>
<dbReference type="InterPro" id="IPR000719">
    <property type="entry name" value="Prot_kinase_dom"/>
</dbReference>
<dbReference type="PROSITE" id="PS50011">
    <property type="entry name" value="PROTEIN_KINASE_DOM"/>
    <property type="match status" value="1"/>
</dbReference>
<dbReference type="SUPFAM" id="SSF56112">
    <property type="entry name" value="Protein kinase-like (PK-like)"/>
    <property type="match status" value="1"/>
</dbReference>
<dbReference type="GO" id="GO:0080090">
    <property type="term" value="P:regulation of primary metabolic process"/>
    <property type="evidence" value="ECO:0007669"/>
    <property type="project" value="UniProtKB-ARBA"/>
</dbReference>
<name>A0A7G1IBE7_MYCKA</name>
<evidence type="ECO:0000256" key="2">
    <source>
        <dbReference type="ARBA" id="ARBA00022527"/>
    </source>
</evidence>
<keyword evidence="3" id="KW-0808">Transferase</keyword>
<dbReference type="InterPro" id="IPR008271">
    <property type="entry name" value="Ser/Thr_kinase_AS"/>
</dbReference>
<dbReference type="Pfam" id="PF00069">
    <property type="entry name" value="Pkinase"/>
    <property type="match status" value="1"/>
</dbReference>
<evidence type="ECO:0000313" key="10">
    <source>
        <dbReference type="Proteomes" id="UP000516380"/>
    </source>
</evidence>
<dbReference type="PANTHER" id="PTHR43289">
    <property type="entry name" value="MITOGEN-ACTIVATED PROTEIN KINASE KINASE KINASE 20-RELATED"/>
    <property type="match status" value="1"/>
</dbReference>
<evidence type="ECO:0000256" key="1">
    <source>
        <dbReference type="ARBA" id="ARBA00012513"/>
    </source>
</evidence>
<dbReference type="EMBL" id="AP023343">
    <property type="protein sequence ID" value="BCI87182.1"/>
    <property type="molecule type" value="Genomic_DNA"/>
</dbReference>
<evidence type="ECO:0000256" key="5">
    <source>
        <dbReference type="ARBA" id="ARBA00022777"/>
    </source>
</evidence>
<dbReference type="PANTHER" id="PTHR43289:SF6">
    <property type="entry name" value="SERINE_THREONINE-PROTEIN KINASE NEKL-3"/>
    <property type="match status" value="1"/>
</dbReference>
<keyword evidence="10" id="KW-1185">Reference proteome</keyword>
<dbReference type="PROSITE" id="PS00108">
    <property type="entry name" value="PROTEIN_KINASE_ST"/>
    <property type="match status" value="1"/>
</dbReference>
<dbReference type="InterPro" id="IPR011009">
    <property type="entry name" value="Kinase-like_dom_sf"/>
</dbReference>
<organism evidence="9 10">
    <name type="scientific">Mycobacterium kansasii</name>
    <dbReference type="NCBI Taxonomy" id="1768"/>
    <lineage>
        <taxon>Bacteria</taxon>
        <taxon>Bacillati</taxon>
        <taxon>Actinomycetota</taxon>
        <taxon>Actinomycetes</taxon>
        <taxon>Mycobacteriales</taxon>
        <taxon>Mycobacteriaceae</taxon>
        <taxon>Mycobacterium</taxon>
    </lineage>
</organism>
<evidence type="ECO:0000256" key="6">
    <source>
        <dbReference type="ARBA" id="ARBA00022840"/>
    </source>
</evidence>
<sequence length="231" mass="25296">MDRDAIHRRLRRRGGAARRPLPVARAVRIIAETAKALDFAHAAAVLHRDVKPANIMLTRPAAGEPERVLLADFGIAKALDDRTGLTVTGMFHGSLQYAAPEQFDPSITLDARADQYALGCTLYHLLTGSTPYPGHTPEQLMHAHLQLPAPRPSHSPAAPQTGIPEAMDEVIQRALAKDRTQRYPPAAHWPPTHSTLSTPPPPTRPSQRQSTLPAHARRHRGTTRPRNKTSG</sequence>
<evidence type="ECO:0000259" key="8">
    <source>
        <dbReference type="PROSITE" id="PS50011"/>
    </source>
</evidence>
<keyword evidence="5" id="KW-0418">Kinase</keyword>
<keyword evidence="4" id="KW-0547">Nucleotide-binding</keyword>
<evidence type="ECO:0000256" key="3">
    <source>
        <dbReference type="ARBA" id="ARBA00022679"/>
    </source>
</evidence>
<dbReference type="Proteomes" id="UP000516380">
    <property type="component" value="Chromosome"/>
</dbReference>
<gene>
    <name evidence="9" type="ORF">NIIDMKKI_23880</name>
</gene>
<feature type="region of interest" description="Disordered" evidence="7">
    <location>
        <begin position="179"/>
        <end position="231"/>
    </location>
</feature>
<protein>
    <recommendedName>
        <fullName evidence="1">non-specific serine/threonine protein kinase</fullName>
        <ecNumber evidence="1">2.7.11.1</ecNumber>
    </recommendedName>
</protein>
<feature type="compositionally biased region" description="Basic residues" evidence="7">
    <location>
        <begin position="215"/>
        <end position="231"/>
    </location>
</feature>
<reference evidence="9 10" key="1">
    <citation type="submission" date="2020-07" db="EMBL/GenBank/DDBJ databases">
        <title>Mycobacterium kansasii (former subtype) with zoonotic potential isolated from diseased indoor pet cat, Japan.</title>
        <authorList>
            <person name="Fukano H."/>
            <person name="Terazono T."/>
            <person name="Hoshino Y."/>
        </authorList>
    </citation>
    <scope>NUCLEOTIDE SEQUENCE [LARGE SCALE GENOMIC DNA]</scope>
    <source>
        <strain evidence="9 10">Kuro-I</strain>
    </source>
</reference>
<dbReference type="GO" id="GO:0004674">
    <property type="term" value="F:protein serine/threonine kinase activity"/>
    <property type="evidence" value="ECO:0007669"/>
    <property type="project" value="UniProtKB-KW"/>
</dbReference>
<evidence type="ECO:0000313" key="9">
    <source>
        <dbReference type="EMBL" id="BCI87182.1"/>
    </source>
</evidence>
<accession>A0A7G1IBE7</accession>
<dbReference type="SMART" id="SM00220">
    <property type="entry name" value="S_TKc"/>
    <property type="match status" value="1"/>
</dbReference>
<dbReference type="AlphaFoldDB" id="A0A7G1IBE7"/>
<dbReference type="GO" id="GO:0005524">
    <property type="term" value="F:ATP binding"/>
    <property type="evidence" value="ECO:0007669"/>
    <property type="project" value="UniProtKB-KW"/>
</dbReference>